<dbReference type="Proteomes" id="UP000316806">
    <property type="component" value="Chromosome"/>
</dbReference>
<gene>
    <name evidence="2" type="ORF">FH965_40215</name>
</gene>
<dbReference type="AlphaFoldDB" id="A0A516RK12"/>
<accession>A0A516RK12</accession>
<reference evidence="2 3" key="1">
    <citation type="journal article" date="2019" name="J. Ind. Microbiol. Biotechnol.">
        <title>The complete genomic sequence of Streptomyces spectabilis NRRL-2792 and identification of secondary metabolite biosynthetic gene clusters.</title>
        <authorList>
            <person name="Sinha A."/>
            <person name="Phillips-Salemka S."/>
            <person name="Niraula T.A."/>
            <person name="Short K.A."/>
            <person name="Niraula N.P."/>
        </authorList>
    </citation>
    <scope>NUCLEOTIDE SEQUENCE [LARGE SCALE GENOMIC DNA]</scope>
    <source>
        <strain evidence="2 3">NRRL 2792</strain>
    </source>
</reference>
<evidence type="ECO:0000313" key="2">
    <source>
        <dbReference type="EMBL" id="QDQ16000.1"/>
    </source>
</evidence>
<evidence type="ECO:0000256" key="1">
    <source>
        <dbReference type="SAM" id="MobiDB-lite"/>
    </source>
</evidence>
<organism evidence="2 3">
    <name type="scientific">Streptomyces spectabilis</name>
    <dbReference type="NCBI Taxonomy" id="68270"/>
    <lineage>
        <taxon>Bacteria</taxon>
        <taxon>Bacillati</taxon>
        <taxon>Actinomycetota</taxon>
        <taxon>Actinomycetes</taxon>
        <taxon>Kitasatosporales</taxon>
        <taxon>Streptomycetaceae</taxon>
        <taxon>Streptomyces</taxon>
    </lineage>
</organism>
<evidence type="ECO:0000313" key="3">
    <source>
        <dbReference type="Proteomes" id="UP000316806"/>
    </source>
</evidence>
<dbReference type="EMBL" id="CP040916">
    <property type="protein sequence ID" value="QDQ16000.1"/>
    <property type="molecule type" value="Genomic_DNA"/>
</dbReference>
<sequence length="252" mass="28302">MTTTHRHETAAPNTTTELNFSGPHVQATLVTNARHYAVDGTAIVVNPQPRQVTLTESPRTGIPPLSSTILRDTRIQEADTLILLRTDLDAPISAITAEPGWQLLADLLPPTPAGTAPFPRDTPLHKSPQDHAATVRFDPAHLLKETEQPTRPQEFQVKVNLWYAPAGTDCHIHNSHDFIEVHTQVHGLGRMQKFTAQDHTRLYEDLRMAPGYTTPDPFCATRPDGSYHYPWHQYYADTDCVWLAVEYHRLTP</sequence>
<proteinExistence type="predicted"/>
<protein>
    <submittedName>
        <fullName evidence="2">Uncharacterized protein</fullName>
    </submittedName>
</protein>
<feature type="region of interest" description="Disordered" evidence="1">
    <location>
        <begin position="1"/>
        <end position="20"/>
    </location>
</feature>
<name>A0A516RK12_STRST</name>
<dbReference type="RefSeq" id="WP_144323200.1">
    <property type="nucleotide sequence ID" value="NZ_CP040916.1"/>
</dbReference>